<comment type="caution">
    <text evidence="5">The sequence shown here is derived from an EMBL/GenBank/DDBJ whole genome shotgun (WGS) entry which is preliminary data.</text>
</comment>
<evidence type="ECO:0000256" key="3">
    <source>
        <dbReference type="ARBA" id="ARBA00023163"/>
    </source>
</evidence>
<dbReference type="PANTHER" id="PTHR30146:SF109">
    <property type="entry name" value="HTH-TYPE TRANSCRIPTIONAL REGULATOR GALS"/>
    <property type="match status" value="1"/>
</dbReference>
<dbReference type="GO" id="GO:0000976">
    <property type="term" value="F:transcription cis-regulatory region binding"/>
    <property type="evidence" value="ECO:0007669"/>
    <property type="project" value="TreeGrafter"/>
</dbReference>
<dbReference type="Gene3D" id="3.40.50.2300">
    <property type="match status" value="2"/>
</dbReference>
<dbReference type="Gene3D" id="1.10.260.40">
    <property type="entry name" value="lambda repressor-like DNA-binding domains"/>
    <property type="match status" value="1"/>
</dbReference>
<dbReference type="SMART" id="SM00354">
    <property type="entry name" value="HTH_LACI"/>
    <property type="match status" value="1"/>
</dbReference>
<dbReference type="PROSITE" id="PS50932">
    <property type="entry name" value="HTH_LACI_2"/>
    <property type="match status" value="1"/>
</dbReference>
<dbReference type="InterPro" id="IPR028082">
    <property type="entry name" value="Peripla_BP_I"/>
</dbReference>
<dbReference type="InterPro" id="IPR000843">
    <property type="entry name" value="HTH_LacI"/>
</dbReference>
<keyword evidence="1" id="KW-0805">Transcription regulation</keyword>
<dbReference type="Proteomes" id="UP001138793">
    <property type="component" value="Unassembled WGS sequence"/>
</dbReference>
<evidence type="ECO:0000313" key="6">
    <source>
        <dbReference type="Proteomes" id="UP001138793"/>
    </source>
</evidence>
<evidence type="ECO:0000313" key="5">
    <source>
        <dbReference type="EMBL" id="MBP2076002.1"/>
    </source>
</evidence>
<dbReference type="InterPro" id="IPR001761">
    <property type="entry name" value="Peripla_BP/Lac1_sug-bd_dom"/>
</dbReference>
<dbReference type="Pfam" id="PF00532">
    <property type="entry name" value="Peripla_BP_1"/>
    <property type="match status" value="1"/>
</dbReference>
<dbReference type="SUPFAM" id="SSF47413">
    <property type="entry name" value="lambda repressor-like DNA-binding domains"/>
    <property type="match status" value="1"/>
</dbReference>
<dbReference type="InterPro" id="IPR010982">
    <property type="entry name" value="Lambda_DNA-bd_dom_sf"/>
</dbReference>
<keyword evidence="6" id="KW-1185">Reference proteome</keyword>
<evidence type="ECO:0000256" key="1">
    <source>
        <dbReference type="ARBA" id="ARBA00023015"/>
    </source>
</evidence>
<dbReference type="OrthoDB" id="9796186at2"/>
<name>A0A9X1CEA7_9BACI</name>
<organism evidence="5 6">
    <name type="scientific">Oceanobacillus polygoni</name>
    <dbReference type="NCBI Taxonomy" id="1235259"/>
    <lineage>
        <taxon>Bacteria</taxon>
        <taxon>Bacillati</taxon>
        <taxon>Bacillota</taxon>
        <taxon>Bacilli</taxon>
        <taxon>Bacillales</taxon>
        <taxon>Bacillaceae</taxon>
        <taxon>Oceanobacillus</taxon>
    </lineage>
</organism>
<feature type="domain" description="HTH lacI-type" evidence="4">
    <location>
        <begin position="11"/>
        <end position="65"/>
    </location>
</feature>
<accession>A0A9X1CEA7</accession>
<dbReference type="PRINTS" id="PR00036">
    <property type="entry name" value="HTHLACI"/>
</dbReference>
<dbReference type="PROSITE" id="PS00356">
    <property type="entry name" value="HTH_LACI_1"/>
    <property type="match status" value="1"/>
</dbReference>
<proteinExistence type="predicted"/>
<dbReference type="RefSeq" id="WP_149474954.1">
    <property type="nucleotide sequence ID" value="NZ_JAGGMB010000001.1"/>
</dbReference>
<dbReference type="SUPFAM" id="SSF53822">
    <property type="entry name" value="Periplasmic binding protein-like I"/>
    <property type="match status" value="1"/>
</dbReference>
<evidence type="ECO:0000256" key="2">
    <source>
        <dbReference type="ARBA" id="ARBA00023125"/>
    </source>
</evidence>
<dbReference type="EMBL" id="JAGGMB010000001">
    <property type="protein sequence ID" value="MBP2076002.1"/>
    <property type="molecule type" value="Genomic_DNA"/>
</dbReference>
<keyword evidence="2" id="KW-0238">DNA-binding</keyword>
<dbReference type="CDD" id="cd06267">
    <property type="entry name" value="PBP1_LacI_sugar_binding-like"/>
    <property type="match status" value="1"/>
</dbReference>
<evidence type="ECO:0000259" key="4">
    <source>
        <dbReference type="PROSITE" id="PS50932"/>
    </source>
</evidence>
<dbReference type="PANTHER" id="PTHR30146">
    <property type="entry name" value="LACI-RELATED TRANSCRIPTIONAL REPRESSOR"/>
    <property type="match status" value="1"/>
</dbReference>
<dbReference type="Pfam" id="PF00356">
    <property type="entry name" value="LacI"/>
    <property type="match status" value="1"/>
</dbReference>
<gene>
    <name evidence="5" type="ORF">J2Z64_000213</name>
</gene>
<protein>
    <submittedName>
        <fullName evidence="5">LacI family transcriptional regulator</fullName>
    </submittedName>
</protein>
<dbReference type="CDD" id="cd01392">
    <property type="entry name" value="HTH_LacI"/>
    <property type="match status" value="1"/>
</dbReference>
<sequence length="340" mass="38260">MKKETVRKEVTTMKDIAREAEVSVATVSHVINNTKHISDTTRNKVLRVIERYNYVPNSAAKNLRQQSTKTAGLVVSSFPDSFVTEMIFAIEERAKEMGYNLLLVNTNEDRDYEEKTINLLHSKLVDGIILSPTSGDIQYLQNYTNDNFPIVMVNRYESTIENIPRVTGDNFQLGYDATLHLLKHGHKKIGFIYSYPNVSTTNDRIRGYQEALKQYNIPINDDYIVQGYAKVKEGATAAEQLLAKDDQITALFVQNDLMTIGAISKIKELNLSIPDDIAIIGFGDFSSSHIIEPPVTNILLPPETIGRTAFDVLLNKINNPNYMSHIELPPSMLIRKSCGC</sequence>
<dbReference type="GO" id="GO:0003700">
    <property type="term" value="F:DNA-binding transcription factor activity"/>
    <property type="evidence" value="ECO:0007669"/>
    <property type="project" value="TreeGrafter"/>
</dbReference>
<dbReference type="AlphaFoldDB" id="A0A9X1CEA7"/>
<reference evidence="5" key="1">
    <citation type="submission" date="2021-03" db="EMBL/GenBank/DDBJ databases">
        <title>Genomic Encyclopedia of Type Strains, Phase IV (KMG-IV): sequencing the most valuable type-strain genomes for metagenomic binning, comparative biology and taxonomic classification.</title>
        <authorList>
            <person name="Goeker M."/>
        </authorList>
    </citation>
    <scope>NUCLEOTIDE SEQUENCE</scope>
    <source>
        <strain evidence="5">DSM 107338</strain>
    </source>
</reference>
<keyword evidence="3" id="KW-0804">Transcription</keyword>